<feature type="disulfide bond" evidence="4">
    <location>
        <begin position="186"/>
        <end position="195"/>
    </location>
</feature>
<dbReference type="AlphaFoldDB" id="A0A819VZW6"/>
<name>A0A819VZW6_9BILA</name>
<dbReference type="EMBL" id="CAJOBO010000063">
    <property type="protein sequence ID" value="CAF4116386.1"/>
    <property type="molecule type" value="Genomic_DNA"/>
</dbReference>
<dbReference type="SMART" id="SM00181">
    <property type="entry name" value="EGF"/>
    <property type="match status" value="3"/>
</dbReference>
<dbReference type="PROSITE" id="PS00022">
    <property type="entry name" value="EGF_1"/>
    <property type="match status" value="1"/>
</dbReference>
<dbReference type="Pfam" id="PF00008">
    <property type="entry name" value="EGF"/>
    <property type="match status" value="1"/>
</dbReference>
<protein>
    <recommendedName>
        <fullName evidence="5">EGF-like domain-containing protein</fullName>
    </recommendedName>
</protein>
<evidence type="ECO:0000256" key="3">
    <source>
        <dbReference type="ARBA" id="ARBA00023157"/>
    </source>
</evidence>
<feature type="domain" description="EGF-like" evidence="5">
    <location>
        <begin position="70"/>
        <end position="109"/>
    </location>
</feature>
<gene>
    <name evidence="6" type="ORF">HFQ381_LOCUS2015</name>
</gene>
<keyword evidence="2" id="KW-0677">Repeat</keyword>
<dbReference type="PANTHER" id="PTHR24049">
    <property type="entry name" value="CRUMBS FAMILY MEMBER"/>
    <property type="match status" value="1"/>
</dbReference>
<evidence type="ECO:0000259" key="5">
    <source>
        <dbReference type="PROSITE" id="PS50026"/>
    </source>
</evidence>
<accession>A0A819VZW6</accession>
<feature type="domain" description="EGF-like" evidence="5">
    <location>
        <begin position="155"/>
        <end position="196"/>
    </location>
</feature>
<comment type="caution">
    <text evidence="4">Lacks conserved residue(s) required for the propagation of feature annotation.</text>
</comment>
<dbReference type="SUPFAM" id="SSF57196">
    <property type="entry name" value="EGF/Laminin"/>
    <property type="match status" value="1"/>
</dbReference>
<evidence type="ECO:0000313" key="6">
    <source>
        <dbReference type="EMBL" id="CAF4116386.1"/>
    </source>
</evidence>
<dbReference type="Gene3D" id="2.10.25.10">
    <property type="entry name" value="Laminin"/>
    <property type="match status" value="1"/>
</dbReference>
<dbReference type="Proteomes" id="UP000663851">
    <property type="component" value="Unassembled WGS sequence"/>
</dbReference>
<keyword evidence="3 4" id="KW-1015">Disulfide bond</keyword>
<keyword evidence="1 4" id="KW-0245">EGF-like domain</keyword>
<evidence type="ECO:0000256" key="2">
    <source>
        <dbReference type="ARBA" id="ARBA00022737"/>
    </source>
</evidence>
<reference evidence="6" key="1">
    <citation type="submission" date="2021-02" db="EMBL/GenBank/DDBJ databases">
        <authorList>
            <person name="Nowell W R."/>
        </authorList>
    </citation>
    <scope>NUCLEOTIDE SEQUENCE</scope>
</reference>
<dbReference type="CDD" id="cd00054">
    <property type="entry name" value="EGF_CA"/>
    <property type="match status" value="1"/>
</dbReference>
<organism evidence="6 7">
    <name type="scientific">Rotaria socialis</name>
    <dbReference type="NCBI Taxonomy" id="392032"/>
    <lineage>
        <taxon>Eukaryota</taxon>
        <taxon>Metazoa</taxon>
        <taxon>Spiralia</taxon>
        <taxon>Gnathifera</taxon>
        <taxon>Rotifera</taxon>
        <taxon>Eurotatoria</taxon>
        <taxon>Bdelloidea</taxon>
        <taxon>Philodinida</taxon>
        <taxon>Philodinidae</taxon>
        <taxon>Rotaria</taxon>
    </lineage>
</organism>
<comment type="caution">
    <text evidence="6">The sequence shown here is derived from an EMBL/GenBank/DDBJ whole genome shotgun (WGS) entry which is preliminary data.</text>
</comment>
<dbReference type="PROSITE" id="PS50026">
    <property type="entry name" value="EGF_3"/>
    <property type="match status" value="2"/>
</dbReference>
<feature type="disulfide bond" evidence="4">
    <location>
        <begin position="99"/>
        <end position="108"/>
    </location>
</feature>
<sequence>MLEHKRWCYFNRTDIVITHPYSVHFDVFTLHRHEAIQELGSWRYPIYFDYLPAFRLAIALRFPFWFDNATLDPCQQSRCNENSTCQSIFNHRRSHYCTCNKGHYENECSLYESRCGIYCSANALCRPDYDHSQLNKTKIIFICLPGFFGRRCFLEYDECTSNPCWNNGTCFLIHSRSGEVSFICSCSQRFHGKRCENESASYQKVYASVPSTLRYLHSDANAPYISLLKTYDNEEQVKYFIMYVMLRSVIDIDSVPQQCLHVSLHLSKNVNRSAFTIAQYHHFCQNDTGLLCFYDGIYLCLCETENE</sequence>
<evidence type="ECO:0000256" key="1">
    <source>
        <dbReference type="ARBA" id="ARBA00022536"/>
    </source>
</evidence>
<dbReference type="InterPro" id="IPR051022">
    <property type="entry name" value="Notch_Cell-Fate_Det"/>
</dbReference>
<proteinExistence type="predicted"/>
<dbReference type="InterPro" id="IPR000742">
    <property type="entry name" value="EGF"/>
</dbReference>
<evidence type="ECO:0000256" key="4">
    <source>
        <dbReference type="PROSITE-ProRule" id="PRU00076"/>
    </source>
</evidence>
<evidence type="ECO:0000313" key="7">
    <source>
        <dbReference type="Proteomes" id="UP000663851"/>
    </source>
</evidence>